<gene>
    <name evidence="3" type="primary">fimX_1</name>
    <name evidence="3" type="ORF">GCM10023116_34930</name>
</gene>
<feature type="domain" description="GGDEF" evidence="2">
    <location>
        <begin position="178"/>
        <end position="310"/>
    </location>
</feature>
<dbReference type="Pfam" id="PF00563">
    <property type="entry name" value="EAL"/>
    <property type="match status" value="1"/>
</dbReference>
<dbReference type="Proteomes" id="UP001500604">
    <property type="component" value="Unassembled WGS sequence"/>
</dbReference>
<evidence type="ECO:0000259" key="1">
    <source>
        <dbReference type="PROSITE" id="PS50883"/>
    </source>
</evidence>
<accession>A0ABP8V593</accession>
<dbReference type="RefSeq" id="WP_345197553.1">
    <property type="nucleotide sequence ID" value="NZ_BAABFL010000442.1"/>
</dbReference>
<dbReference type="Gene3D" id="3.30.450.20">
    <property type="entry name" value="PAS domain"/>
    <property type="match status" value="1"/>
</dbReference>
<dbReference type="PROSITE" id="PS50887">
    <property type="entry name" value="GGDEF"/>
    <property type="match status" value="1"/>
</dbReference>
<keyword evidence="4" id="KW-1185">Reference proteome</keyword>
<feature type="domain" description="EAL" evidence="1">
    <location>
        <begin position="320"/>
        <end position="572"/>
    </location>
</feature>
<dbReference type="InterPro" id="IPR050706">
    <property type="entry name" value="Cyclic-di-GMP_PDE-like"/>
</dbReference>
<dbReference type="InterPro" id="IPR035919">
    <property type="entry name" value="EAL_sf"/>
</dbReference>
<protein>
    <submittedName>
        <fullName evidence="3">Cyclic di-GMP-binding protein FimX</fullName>
    </submittedName>
</protein>
<dbReference type="InterPro" id="IPR001633">
    <property type="entry name" value="EAL_dom"/>
</dbReference>
<sequence>MHEVPSDIEFYERMILDSSSLAILQVQEGCITYANPAARVLFSGDKDAVLDGQVIDGRLVCENVNIKAVLDDALAKNAIGQQKSCMVVNADGNQLPVQLAVMPLLHQKQGLLRIIVEKLAKTALESNEEGESVQEMKPDSASVEPEIETKQEQQQVKTNSPSIPVIIRKALANAAKGKLVTLLSIRLENYEQLEQALGEKNIHQIANDITDKLKSVLGKEVLLENSQPSLFHILVGTQNQAKLKQVADNLSHAMDELVIEVSEQVVQVATAISILPVDKLSHAELLHVRIEKTLARAAGKGLNHWHLFDSKEELAELACQGDASALVRYALENGRFKLLYQPVISLTGDKEEHYAVLLRIVDPSGKEVVAGQFAAEVDKIVLGAKMDRWVILQSIKQLVIHRKKVRKKAHLFIHLSSASLQDKTLLPWVLGVLQKIPVGADSLVFQFSEKNAMRYREDIQRLLQGSKKVGFRTSLCDFGLSLKPMKTAEELSTDYVRLDASLTNNLEDDKVQEESVTEMIKALAKLNRRTIAVPVENPNALSAFWRTQVDYVQGFFVQQPKPDMDYDFSMDE</sequence>
<dbReference type="PROSITE" id="PS50883">
    <property type="entry name" value="EAL"/>
    <property type="match status" value="1"/>
</dbReference>
<dbReference type="InterPro" id="IPR035965">
    <property type="entry name" value="PAS-like_dom_sf"/>
</dbReference>
<evidence type="ECO:0000259" key="2">
    <source>
        <dbReference type="PROSITE" id="PS50887"/>
    </source>
</evidence>
<dbReference type="PANTHER" id="PTHR33121">
    <property type="entry name" value="CYCLIC DI-GMP PHOSPHODIESTERASE PDEF"/>
    <property type="match status" value="1"/>
</dbReference>
<dbReference type="SUPFAM" id="SSF141868">
    <property type="entry name" value="EAL domain-like"/>
    <property type="match status" value="1"/>
</dbReference>
<organism evidence="3 4">
    <name type="scientific">Kistimonas scapharcae</name>
    <dbReference type="NCBI Taxonomy" id="1036133"/>
    <lineage>
        <taxon>Bacteria</taxon>
        <taxon>Pseudomonadati</taxon>
        <taxon>Pseudomonadota</taxon>
        <taxon>Gammaproteobacteria</taxon>
        <taxon>Oceanospirillales</taxon>
        <taxon>Endozoicomonadaceae</taxon>
        <taxon>Kistimonas</taxon>
    </lineage>
</organism>
<proteinExistence type="predicted"/>
<name>A0ABP8V593_9GAMM</name>
<dbReference type="CDD" id="cd01948">
    <property type="entry name" value="EAL"/>
    <property type="match status" value="1"/>
</dbReference>
<dbReference type="InterPro" id="IPR000160">
    <property type="entry name" value="GGDEF_dom"/>
</dbReference>
<comment type="caution">
    <text evidence="3">The sequence shown here is derived from an EMBL/GenBank/DDBJ whole genome shotgun (WGS) entry which is preliminary data.</text>
</comment>
<dbReference type="SUPFAM" id="SSF55785">
    <property type="entry name" value="PYP-like sensor domain (PAS domain)"/>
    <property type="match status" value="1"/>
</dbReference>
<evidence type="ECO:0000313" key="3">
    <source>
        <dbReference type="EMBL" id="GAA4651210.1"/>
    </source>
</evidence>
<dbReference type="Gene3D" id="3.20.20.450">
    <property type="entry name" value="EAL domain"/>
    <property type="match status" value="1"/>
</dbReference>
<reference evidence="4" key="1">
    <citation type="journal article" date="2019" name="Int. J. Syst. Evol. Microbiol.">
        <title>The Global Catalogue of Microorganisms (GCM) 10K type strain sequencing project: providing services to taxonomists for standard genome sequencing and annotation.</title>
        <authorList>
            <consortium name="The Broad Institute Genomics Platform"/>
            <consortium name="The Broad Institute Genome Sequencing Center for Infectious Disease"/>
            <person name="Wu L."/>
            <person name="Ma J."/>
        </authorList>
    </citation>
    <scope>NUCLEOTIDE SEQUENCE [LARGE SCALE GENOMIC DNA]</scope>
    <source>
        <strain evidence="4">JCM 17805</strain>
    </source>
</reference>
<dbReference type="Gene3D" id="3.30.70.270">
    <property type="match status" value="1"/>
</dbReference>
<dbReference type="InterPro" id="IPR043128">
    <property type="entry name" value="Rev_trsase/Diguanyl_cyclase"/>
</dbReference>
<evidence type="ECO:0000313" key="4">
    <source>
        <dbReference type="Proteomes" id="UP001500604"/>
    </source>
</evidence>
<dbReference type="PANTHER" id="PTHR33121:SF23">
    <property type="entry name" value="CYCLIC DI-GMP PHOSPHODIESTERASE PDEB"/>
    <property type="match status" value="1"/>
</dbReference>
<dbReference type="SMART" id="SM00052">
    <property type="entry name" value="EAL"/>
    <property type="match status" value="1"/>
</dbReference>
<dbReference type="EMBL" id="BAABFL010000442">
    <property type="protein sequence ID" value="GAA4651210.1"/>
    <property type="molecule type" value="Genomic_DNA"/>
</dbReference>